<feature type="compositionally biased region" description="Pro residues" evidence="1">
    <location>
        <begin position="217"/>
        <end position="227"/>
    </location>
</feature>
<feature type="signal peptide" evidence="2">
    <location>
        <begin position="1"/>
        <end position="27"/>
    </location>
</feature>
<feature type="chain" id="PRO_5046102173" evidence="2">
    <location>
        <begin position="28"/>
        <end position="233"/>
    </location>
</feature>
<proteinExistence type="predicted"/>
<sequence>MRLMPLPASVAIAGAVAAAIAVPAALAATASASPATGTASAFGVSATGLVNIPQTPAVTSSAGAHHKSLAQLPPNPLVKLKVLHTSAAGAASRASVVDLRVVKAALSAHLITAKCVGGKGSSHLVKASVAGHRLAADAAPNSTVTVPVQGVGSVSVVLNKQVHNADGSLTVTAVEVKLALATGKAQRIDISSATCSAGQTTPPQQPTPTPTQSTPPGQAPVPTPVPSDLPVTG</sequence>
<reference evidence="4" key="1">
    <citation type="journal article" date="2019" name="Int. J. Syst. Evol. Microbiol.">
        <title>The Global Catalogue of Microorganisms (GCM) 10K type strain sequencing project: providing services to taxonomists for standard genome sequencing and annotation.</title>
        <authorList>
            <consortium name="The Broad Institute Genomics Platform"/>
            <consortium name="The Broad Institute Genome Sequencing Center for Infectious Disease"/>
            <person name="Wu L."/>
            <person name="Ma J."/>
        </authorList>
    </citation>
    <scope>NUCLEOTIDE SEQUENCE [LARGE SCALE GENOMIC DNA]</scope>
    <source>
        <strain evidence="4">JCM 17933</strain>
    </source>
</reference>
<keyword evidence="4" id="KW-1185">Reference proteome</keyword>
<protein>
    <submittedName>
        <fullName evidence="3">Uncharacterized protein</fullName>
    </submittedName>
</protein>
<gene>
    <name evidence="3" type="ORF">GCM10023191_009550</name>
</gene>
<name>A0ABP8PC53_9ACTN</name>
<organism evidence="3 4">
    <name type="scientific">Actinoallomurus oryzae</name>
    <dbReference type="NCBI Taxonomy" id="502180"/>
    <lineage>
        <taxon>Bacteria</taxon>
        <taxon>Bacillati</taxon>
        <taxon>Actinomycetota</taxon>
        <taxon>Actinomycetes</taxon>
        <taxon>Streptosporangiales</taxon>
        <taxon>Thermomonosporaceae</taxon>
        <taxon>Actinoallomurus</taxon>
    </lineage>
</organism>
<keyword evidence="2" id="KW-0732">Signal</keyword>
<evidence type="ECO:0000256" key="2">
    <source>
        <dbReference type="SAM" id="SignalP"/>
    </source>
</evidence>
<feature type="region of interest" description="Disordered" evidence="1">
    <location>
        <begin position="193"/>
        <end position="233"/>
    </location>
</feature>
<comment type="caution">
    <text evidence="3">The sequence shown here is derived from an EMBL/GenBank/DDBJ whole genome shotgun (WGS) entry which is preliminary data.</text>
</comment>
<evidence type="ECO:0000313" key="4">
    <source>
        <dbReference type="Proteomes" id="UP001500503"/>
    </source>
</evidence>
<dbReference type="Proteomes" id="UP001500503">
    <property type="component" value="Unassembled WGS sequence"/>
</dbReference>
<accession>A0ABP8PC53</accession>
<dbReference type="EMBL" id="BAABHF010000009">
    <property type="protein sequence ID" value="GAA4485231.1"/>
    <property type="molecule type" value="Genomic_DNA"/>
</dbReference>
<evidence type="ECO:0000313" key="3">
    <source>
        <dbReference type="EMBL" id="GAA4485231.1"/>
    </source>
</evidence>
<dbReference type="NCBIfam" id="NF040603">
    <property type="entry name" value="choice_anch_P"/>
    <property type="match status" value="1"/>
</dbReference>
<evidence type="ECO:0000256" key="1">
    <source>
        <dbReference type="SAM" id="MobiDB-lite"/>
    </source>
</evidence>